<sequence length="498" mass="56936">MKRLHRYLLKEFIGPFIMTFFICSFVLFMQFMWRYLEDFVGKGLDWSVIAELCSYIFLSLFPMALPLAMLIASIMTLGNLGERNELLAMKAAGISQMNIFKPLILISVLLSIGAFMFSNMLLPVINRKLSILIYSVQQTKPEVMFKPGAFSDNIPGYKIKVEKKSENGTLEEVMIYDHSKRGGNVNVTLADSAYMGLTSDKMNMKLTLFHGTTYEEKKPESRKERENKPLSVMSFDKQSYLIALEGMNFKQKDENLFKNSYRSLPMKDLTHIADSIYDKSNQWARSKIVRANLISPLVRSMAYTNYPDSVKQRVDAPKFHVDSILYVDSLYAAAPLKEQKSILNRAIEDVRSNQRTIVRSGEETMGLRTLANKYVIEWHKKLVLSIACLVFFLIGAPLGSIIRKGGMGWPLVASIVLFIIYYVISSTLEKVARTGSMDIWEAMWLSTLIYFPAGIILTYISANDSSRFNISFIFKPLKTLMTKYLFKKDKDDTESEED</sequence>
<reference evidence="1" key="1">
    <citation type="submission" date="2021-08" db="EMBL/GenBank/DDBJ databases">
        <title>Novel anaerobic bacterium isolated from sea squirt in East Sea, Republic of Korea.</title>
        <authorList>
            <person name="Nguyen T.H."/>
            <person name="Li Z."/>
            <person name="Lee Y.-J."/>
            <person name="Ko J."/>
            <person name="Kim S.-G."/>
        </authorList>
    </citation>
    <scope>NUCLEOTIDE SEQUENCE</scope>
    <source>
        <strain evidence="1">KCTC 25031</strain>
    </source>
</reference>
<organism evidence="1 2">
    <name type="scientific">Halosquirtibacter laminarini</name>
    <dbReference type="NCBI Taxonomy" id="3374600"/>
    <lineage>
        <taxon>Bacteria</taxon>
        <taxon>Pseudomonadati</taxon>
        <taxon>Bacteroidota</taxon>
        <taxon>Bacteroidia</taxon>
        <taxon>Marinilabiliales</taxon>
        <taxon>Prolixibacteraceae</taxon>
        <taxon>Halosquirtibacter</taxon>
    </lineage>
</organism>
<protein>
    <submittedName>
        <fullName evidence="1">LptF/LptG family permease</fullName>
    </submittedName>
</protein>
<evidence type="ECO:0000313" key="2">
    <source>
        <dbReference type="Proteomes" id="UP000826212"/>
    </source>
</evidence>
<dbReference type="EMBL" id="CP081303">
    <property type="protein sequence ID" value="QZE13639.1"/>
    <property type="molecule type" value="Genomic_DNA"/>
</dbReference>
<name>A0AC61NN90_9BACT</name>
<proteinExistence type="predicted"/>
<keyword evidence="2" id="KW-1185">Reference proteome</keyword>
<evidence type="ECO:0000313" key="1">
    <source>
        <dbReference type="EMBL" id="QZE13639.1"/>
    </source>
</evidence>
<accession>A0AC61NN90</accession>
<gene>
    <name evidence="1" type="ORF">K4L44_13850</name>
</gene>
<dbReference type="Proteomes" id="UP000826212">
    <property type="component" value="Chromosome"/>
</dbReference>